<evidence type="ECO:0000256" key="1">
    <source>
        <dbReference type="SAM" id="MobiDB-lite"/>
    </source>
</evidence>
<organism evidence="2 3">
    <name type="scientific">Limobrevibacterium gyesilva</name>
    <dbReference type="NCBI Taxonomy" id="2991712"/>
    <lineage>
        <taxon>Bacteria</taxon>
        <taxon>Pseudomonadati</taxon>
        <taxon>Pseudomonadota</taxon>
        <taxon>Alphaproteobacteria</taxon>
        <taxon>Acetobacterales</taxon>
        <taxon>Acetobacteraceae</taxon>
        <taxon>Limobrevibacterium</taxon>
    </lineage>
</organism>
<keyword evidence="3" id="KW-1185">Reference proteome</keyword>
<feature type="compositionally biased region" description="Basic and acidic residues" evidence="1">
    <location>
        <begin position="290"/>
        <end position="301"/>
    </location>
</feature>
<name>A0AA41YW24_9PROT</name>
<dbReference type="RefSeq" id="WP_264716483.1">
    <property type="nucleotide sequence ID" value="NZ_JAPDNT010000040.1"/>
</dbReference>
<proteinExistence type="predicted"/>
<evidence type="ECO:0000313" key="2">
    <source>
        <dbReference type="EMBL" id="MCW3477533.1"/>
    </source>
</evidence>
<protein>
    <submittedName>
        <fullName evidence="2">Uncharacterized protein</fullName>
    </submittedName>
</protein>
<feature type="region of interest" description="Disordered" evidence="1">
    <location>
        <begin position="285"/>
        <end position="319"/>
    </location>
</feature>
<evidence type="ECO:0000313" key="3">
    <source>
        <dbReference type="Proteomes" id="UP001165679"/>
    </source>
</evidence>
<reference evidence="2" key="2">
    <citation type="submission" date="2022-10" db="EMBL/GenBank/DDBJ databases">
        <authorList>
            <person name="Trinh H.N."/>
        </authorList>
    </citation>
    <scope>NUCLEOTIDE SEQUENCE</scope>
    <source>
        <strain evidence="2">RN2-1</strain>
    </source>
</reference>
<dbReference type="EMBL" id="JAPDNT010000040">
    <property type="protein sequence ID" value="MCW3477533.1"/>
    <property type="molecule type" value="Genomic_DNA"/>
</dbReference>
<reference evidence="2" key="1">
    <citation type="submission" date="2022-09" db="EMBL/GenBank/DDBJ databases">
        <title>Rhodovastum sp. nov. RN2-1 isolated from soil in Seongnam, South Korea.</title>
        <authorList>
            <person name="Le N.T."/>
        </authorList>
    </citation>
    <scope>NUCLEOTIDE SEQUENCE</scope>
    <source>
        <strain evidence="2">RN2-1</strain>
    </source>
</reference>
<dbReference type="Proteomes" id="UP001165679">
    <property type="component" value="Unassembled WGS sequence"/>
</dbReference>
<dbReference type="AlphaFoldDB" id="A0AA41YW24"/>
<gene>
    <name evidence="2" type="ORF">OL599_23485</name>
</gene>
<accession>A0AA41YW24</accession>
<comment type="caution">
    <text evidence="2">The sequence shown here is derived from an EMBL/GenBank/DDBJ whole genome shotgun (WGS) entry which is preliminary data.</text>
</comment>
<sequence>MMRNTTFNLPNDLVQHAKAYAAQHGTTVTALVRDHLERVTGYCAARPQQDDPLMAFSEGRMTKEAAVAALGLRDYSDLLLALGERRLLTPSLPRHEVEAMADTMVRLLGRRAAGGAASKPRCVLVIPDAGPINSLWTAGRLDLLLALGIPIVMVDAVYDELTGDPANYAKDREVKAFLDALAGTRLTVEETFVGQQARIARQQGTFRANKGIGDAAVAEFMGDGIGDYVDNGSPVLLLFEDADFRSVRFVRKSDNLHMLSTVAMLRGMERMGLIESADTVIAAMTNPTDPTKRPRMLRDLPDGFEDEAVGGSTWQPGRS</sequence>